<reference evidence="7" key="1">
    <citation type="submission" date="2022-08" db="EMBL/GenBank/DDBJ databases">
        <title>Novel Bdellovibrio Species Isolated from Svalbard: Designation Bdellovibrio svalbardensis.</title>
        <authorList>
            <person name="Mitchell R.J."/>
            <person name="Choi S.Y."/>
        </authorList>
    </citation>
    <scope>NUCLEOTIDE SEQUENCE</scope>
    <source>
        <strain evidence="7">PAP01</strain>
    </source>
</reference>
<dbReference type="PIRSF" id="PIRSF000156">
    <property type="entry name" value="Pyruvate_dh_E1"/>
    <property type="match status" value="1"/>
</dbReference>
<evidence type="ECO:0000256" key="5">
    <source>
        <dbReference type="PIRNR" id="PIRNR000156"/>
    </source>
</evidence>
<keyword evidence="5" id="KW-0786">Thiamine pyrophosphate</keyword>
<dbReference type="RefSeq" id="WP_277578608.1">
    <property type="nucleotide sequence ID" value="NZ_JANRMI010000003.1"/>
</dbReference>
<accession>A0ABT6DJT4</accession>
<evidence type="ECO:0000256" key="2">
    <source>
        <dbReference type="ARBA" id="ARBA00003157"/>
    </source>
</evidence>
<dbReference type="EC" id="1.2.4.1" evidence="5"/>
<keyword evidence="5 7" id="KW-0670">Pyruvate</keyword>
<keyword evidence="8" id="KW-1185">Reference proteome</keyword>
<dbReference type="InterPro" id="IPR005474">
    <property type="entry name" value="Transketolase_N"/>
</dbReference>
<dbReference type="Gene3D" id="3.40.50.920">
    <property type="match status" value="1"/>
</dbReference>
<evidence type="ECO:0000313" key="7">
    <source>
        <dbReference type="EMBL" id="MDG0817132.1"/>
    </source>
</evidence>
<protein>
    <recommendedName>
        <fullName evidence="3 5">Pyruvate dehydrogenase E1 component</fullName>
        <ecNumber evidence="5">1.2.4.1</ecNumber>
    </recommendedName>
</protein>
<keyword evidence="5" id="KW-0560">Oxidoreductase</keyword>
<dbReference type="PANTHER" id="PTHR43825">
    <property type="entry name" value="PYRUVATE DEHYDROGENASE E1 COMPONENT"/>
    <property type="match status" value="1"/>
</dbReference>
<dbReference type="InterPro" id="IPR009014">
    <property type="entry name" value="Transketo_C/PFOR_II"/>
</dbReference>
<comment type="function">
    <text evidence="2 5">Component of the pyruvate dehydrogenase (PDH) complex, that catalyzes the overall conversion of pyruvate to acetyl-CoA and CO(2).</text>
</comment>
<evidence type="ECO:0000256" key="3">
    <source>
        <dbReference type="ARBA" id="ARBA00017172"/>
    </source>
</evidence>
<dbReference type="InterPro" id="IPR004660">
    <property type="entry name" value="PDH_E1"/>
</dbReference>
<dbReference type="Gene3D" id="3.40.50.970">
    <property type="match status" value="2"/>
</dbReference>
<dbReference type="InterPro" id="IPR029061">
    <property type="entry name" value="THDP-binding"/>
</dbReference>
<comment type="catalytic activity">
    <reaction evidence="4 5">
        <text>N(6)-[(R)-lipoyl]-L-lysyl-[protein] + pyruvate + H(+) = N(6)-[(R)-S(8)-acetyldihydrolipoyl]-L-lysyl-[protein] + CO2</text>
        <dbReference type="Rhea" id="RHEA:19189"/>
        <dbReference type="Rhea" id="RHEA-COMP:10474"/>
        <dbReference type="Rhea" id="RHEA-COMP:10478"/>
        <dbReference type="ChEBI" id="CHEBI:15361"/>
        <dbReference type="ChEBI" id="CHEBI:15378"/>
        <dbReference type="ChEBI" id="CHEBI:16526"/>
        <dbReference type="ChEBI" id="CHEBI:83099"/>
        <dbReference type="ChEBI" id="CHEBI:83111"/>
        <dbReference type="EC" id="1.2.4.1"/>
    </reaction>
</comment>
<evidence type="ECO:0000313" key="8">
    <source>
        <dbReference type="Proteomes" id="UP001152321"/>
    </source>
</evidence>
<organism evidence="7 8">
    <name type="scientific">Bdellovibrio svalbardensis</name>
    <dbReference type="NCBI Taxonomy" id="2972972"/>
    <lineage>
        <taxon>Bacteria</taxon>
        <taxon>Pseudomonadati</taxon>
        <taxon>Bdellovibrionota</taxon>
        <taxon>Bdellovibrionia</taxon>
        <taxon>Bdellovibrionales</taxon>
        <taxon>Pseudobdellovibrionaceae</taxon>
        <taxon>Bdellovibrio</taxon>
    </lineage>
</organism>
<comment type="caution">
    <text evidence="7">The sequence shown here is derived from an EMBL/GenBank/DDBJ whole genome shotgun (WGS) entry which is preliminary data.</text>
</comment>
<dbReference type="SUPFAM" id="SSF52922">
    <property type="entry name" value="TK C-terminal domain-like"/>
    <property type="match status" value="1"/>
</dbReference>
<dbReference type="EMBL" id="JANRMI010000003">
    <property type="protein sequence ID" value="MDG0817132.1"/>
    <property type="molecule type" value="Genomic_DNA"/>
</dbReference>
<name>A0ABT6DJT4_9BACT</name>
<evidence type="ECO:0000256" key="1">
    <source>
        <dbReference type="ARBA" id="ARBA00001964"/>
    </source>
</evidence>
<feature type="domain" description="Transketolase N-terminal" evidence="6">
    <location>
        <begin position="164"/>
        <end position="262"/>
    </location>
</feature>
<comment type="cofactor">
    <cofactor evidence="1 5">
        <name>thiamine diphosphate</name>
        <dbReference type="ChEBI" id="CHEBI:58937"/>
    </cofactor>
</comment>
<dbReference type="Pfam" id="PF00456">
    <property type="entry name" value="Transketolase_N"/>
    <property type="match status" value="2"/>
</dbReference>
<sequence>MDYSNFKNLKPEVLKNATPEILDAIARRAHYLSTQMIWQANHRSDKEKGDPKIGGHPAACASSLHIMGALHLLVKSSFDHIANKPHASPVDHSYNYLLDILLKNDLSKLTQEQADQAMHGLRKFTDGSEFVFQSYHSAYDPDHHNFFPSGTVGIPPVEAGYMALAYRYAREHGYEVPDAHFWAVCGDSEFREGSMYEAVPDFAERELGSLTWILDYNRQSLDGHRITNKEIMNGTDADRVERTMKANGWEVIQVRHGSKRQALFAKKDGQLFQNFLEKELEDYELQSLLLVQDMKALKKGIAKEHPAMKKFLDSITDQELFDAIRDFGGHDMLALADAMMTSKKSTRKPTIIIAHTLKGWGLKSAAQPGNHSSLPQEEEVVELRAKQGITGDKLYERFAANTLEAKFLATRSEKLYGEIKAQHALKAKNQEFFLKKLTEFGEIPQSLDINTKMTSYPHTQWMLGQLTAKLTRIANTPLDEKKLGEKQKALIDSEKPFKLPGELFISMAPDVGTSTNLNPAMDGKIFGAPVVTDHETDLGVKDHKLPDLVPGEEESDRFLRFEIAEGNVMSCVGAFGKMRDIVGVPIIPLMTVYDFFVKRALDQYFYNLYWKSSFICVGTPSGVTLSPEGAQHGWKSDIQIPNQITWEPFFCQELDWIICDTIKRHVMNDNAGRTGTMLRLVTRGAEQKDMMHYLKKQARFKTGLEGTLARAEFPITGAANEEELGTAEEAQILATIREEVLQGAYYLIDYRGYAGYEPGDNVVNIFAMGSMVTEGIKASEALLARGIYANVIVVTSSDLLTGILAHENDYEYLKNGLGINSNLYLNKAEEVSSGDLITVAGRRVPVVSVADGEAGLLDNIGSIIGVRQEALAVRKHSKCGRPSEIYAYHSIDAESVVEACGKVLADTALEKVMVSENALGATHQAEGRTAHWTDLWPAKSPVHKH</sequence>
<dbReference type="SUPFAM" id="SSF52518">
    <property type="entry name" value="Thiamin diphosphate-binding fold (THDP-binding)"/>
    <property type="match status" value="2"/>
</dbReference>
<dbReference type="Proteomes" id="UP001152321">
    <property type="component" value="Unassembled WGS sequence"/>
</dbReference>
<feature type="domain" description="Transketolase N-terminal" evidence="6">
    <location>
        <begin position="323"/>
        <end position="396"/>
    </location>
</feature>
<proteinExistence type="predicted"/>
<evidence type="ECO:0000259" key="6">
    <source>
        <dbReference type="Pfam" id="PF00456"/>
    </source>
</evidence>
<gene>
    <name evidence="7" type="ORF">NWE73_12190</name>
</gene>
<dbReference type="PANTHER" id="PTHR43825:SF4">
    <property type="entry name" value="PYRUVATE DEHYDROGENASE E1 COMPONENT"/>
    <property type="match status" value="1"/>
</dbReference>
<evidence type="ECO:0000256" key="4">
    <source>
        <dbReference type="ARBA" id="ARBA00051231"/>
    </source>
</evidence>
<dbReference type="InterPro" id="IPR051157">
    <property type="entry name" value="PDH/Transketolase"/>
</dbReference>